<dbReference type="Pfam" id="PF00884">
    <property type="entry name" value="Sulfatase"/>
    <property type="match status" value="1"/>
</dbReference>
<dbReference type="InterPro" id="IPR017850">
    <property type="entry name" value="Alkaline_phosphatase_core_sf"/>
</dbReference>
<dbReference type="GO" id="GO:0015024">
    <property type="term" value="F:glucuronate-2-sulfatase activity"/>
    <property type="evidence" value="ECO:0007669"/>
    <property type="project" value="TreeGrafter"/>
</dbReference>
<name>A0A934RT89_9BACT</name>
<dbReference type="AlphaFoldDB" id="A0A934RT89"/>
<dbReference type="PANTHER" id="PTHR46615:SF1">
    <property type="entry name" value="ARYLSULFATASE K"/>
    <property type="match status" value="1"/>
</dbReference>
<dbReference type="InterPro" id="IPR000917">
    <property type="entry name" value="Sulfatase_N"/>
</dbReference>
<evidence type="ECO:0000313" key="3">
    <source>
        <dbReference type="Proteomes" id="UP000617628"/>
    </source>
</evidence>
<protein>
    <submittedName>
        <fullName evidence="2">Sulfatase-like hydrolase/transferase</fullName>
    </submittedName>
</protein>
<dbReference type="SUPFAM" id="SSF53649">
    <property type="entry name" value="Alkaline phosphatase-like"/>
    <property type="match status" value="1"/>
</dbReference>
<keyword evidence="2" id="KW-0378">Hydrolase</keyword>
<dbReference type="PROSITE" id="PS51318">
    <property type="entry name" value="TAT"/>
    <property type="match status" value="1"/>
</dbReference>
<dbReference type="InterPro" id="IPR051849">
    <property type="entry name" value="GAG-degrading_sulfatase"/>
</dbReference>
<proteinExistence type="predicted"/>
<comment type="caution">
    <text evidence="2">The sequence shown here is derived from an EMBL/GenBank/DDBJ whole genome shotgun (WGS) entry which is preliminary data.</text>
</comment>
<evidence type="ECO:0000259" key="1">
    <source>
        <dbReference type="Pfam" id="PF00884"/>
    </source>
</evidence>
<organism evidence="2 3">
    <name type="scientific">Pelagicoccus mobilis</name>
    <dbReference type="NCBI Taxonomy" id="415221"/>
    <lineage>
        <taxon>Bacteria</taxon>
        <taxon>Pseudomonadati</taxon>
        <taxon>Verrucomicrobiota</taxon>
        <taxon>Opitutia</taxon>
        <taxon>Puniceicoccales</taxon>
        <taxon>Pelagicoccaceae</taxon>
        <taxon>Pelagicoccus</taxon>
    </lineage>
</organism>
<sequence>MKQTRRTFIQSTSAVVGALTVPKLISEAQAANPRKKYNILYLCSDQQHWQAQGSVDPFFDTPHQDALSAESTVFENAFCTTPQCSPSRSSMLTGFYPHRTEMMNNHGASGGTDLKLPTIGSHLQEAGYTTALFGKWHLGHNVDGNAGWDEERKKGPDPKTTELGVDFLERRAEDDKPFALFLMYLDPHDIYYYKPGESKVKIDDVDLPESWAKQDFESVPPVHREFMELNQGSFIVGGDEDDWKGYRDFYRQKVKLYDDHVGRVVAKLKELGLWENTIIVNTSDHGDMDTFHRLVFKGPFMYEHMMRIPMSIRVPGSSGPKRTDYNWVNVDTVPTLMELAGAKVPDCQGQSAASIVNGSKDVPERDYVIGQYYGKQTWVSPIRSIRWEGWKYNLYTDWGEELYDLKGDPEEIENLAKDPKHAKVKRRLRKRLDRWIKENDDPFYSLTTTKLDPNEAKTILSKSKQDASA</sequence>
<dbReference type="Gene3D" id="3.40.720.10">
    <property type="entry name" value="Alkaline Phosphatase, subunit A"/>
    <property type="match status" value="1"/>
</dbReference>
<evidence type="ECO:0000313" key="2">
    <source>
        <dbReference type="EMBL" id="MBK1876452.1"/>
    </source>
</evidence>
<dbReference type="GO" id="GO:0004065">
    <property type="term" value="F:arylsulfatase activity"/>
    <property type="evidence" value="ECO:0007669"/>
    <property type="project" value="TreeGrafter"/>
</dbReference>
<dbReference type="Proteomes" id="UP000617628">
    <property type="component" value="Unassembled WGS sequence"/>
</dbReference>
<gene>
    <name evidence="2" type="ORF">JIN87_06195</name>
</gene>
<keyword evidence="3" id="KW-1185">Reference proteome</keyword>
<dbReference type="PANTHER" id="PTHR46615">
    <property type="entry name" value="ARYLSULFATASE K"/>
    <property type="match status" value="1"/>
</dbReference>
<dbReference type="RefSeq" id="WP_200354669.1">
    <property type="nucleotide sequence ID" value="NZ_JAENIL010000009.1"/>
</dbReference>
<feature type="domain" description="Sulfatase N-terminal" evidence="1">
    <location>
        <begin position="38"/>
        <end position="342"/>
    </location>
</feature>
<reference evidence="2" key="1">
    <citation type="submission" date="2021-01" db="EMBL/GenBank/DDBJ databases">
        <title>Modified the classification status of verrucomicrobia.</title>
        <authorList>
            <person name="Feng X."/>
        </authorList>
    </citation>
    <scope>NUCLEOTIDE SEQUENCE</scope>
    <source>
        <strain evidence="2">KCTC 13126</strain>
    </source>
</reference>
<dbReference type="EMBL" id="JAENIL010000009">
    <property type="protein sequence ID" value="MBK1876452.1"/>
    <property type="molecule type" value="Genomic_DNA"/>
</dbReference>
<accession>A0A934RT89</accession>
<dbReference type="InterPro" id="IPR006311">
    <property type="entry name" value="TAT_signal"/>
</dbReference>